<comment type="caution">
    <text evidence="6">The sequence shown here is derived from an EMBL/GenBank/DDBJ whole genome shotgun (WGS) entry which is preliminary data.</text>
</comment>
<dbReference type="GO" id="GO:0003676">
    <property type="term" value="F:nucleic acid binding"/>
    <property type="evidence" value="ECO:0007669"/>
    <property type="project" value="InterPro"/>
</dbReference>
<feature type="domain" description="TFIIS-type" evidence="5">
    <location>
        <begin position="83"/>
        <end position="123"/>
    </location>
</feature>
<reference evidence="6 7" key="1">
    <citation type="journal article" date="2015" name="Nat. Commun.">
        <title>Genomic and transcriptomic evidence for scavenging of diverse organic compounds by widespread deep-sea archaea.</title>
        <authorList>
            <person name="Li M."/>
            <person name="Baker B.J."/>
            <person name="Anantharaman K."/>
            <person name="Jain S."/>
            <person name="Breier J.A."/>
            <person name="Dick G.J."/>
        </authorList>
    </citation>
    <scope>NUCLEOTIDE SEQUENCE [LARGE SCALE GENOMIC DNA]</scope>
    <source>
        <strain evidence="6">Cayman_51_deep</strain>
    </source>
</reference>
<dbReference type="PROSITE" id="PS51133">
    <property type="entry name" value="ZF_TFIIS_2"/>
    <property type="match status" value="1"/>
</dbReference>
<dbReference type="EMBL" id="PSPG01000006">
    <property type="protein sequence ID" value="PXF21696.1"/>
    <property type="molecule type" value="Genomic_DNA"/>
</dbReference>
<accession>A0A2V3HS17</accession>
<name>A0A2V3HS17_9ARCH</name>
<evidence type="ECO:0000313" key="6">
    <source>
        <dbReference type="EMBL" id="PXF21696.1"/>
    </source>
</evidence>
<protein>
    <recommendedName>
        <fullName evidence="5">TFIIS-type domain-containing protein</fullName>
    </recommendedName>
</protein>
<dbReference type="Gene3D" id="2.20.25.10">
    <property type="match status" value="1"/>
</dbReference>
<gene>
    <name evidence="6" type="ORF">CXX69_03575</name>
</gene>
<evidence type="ECO:0000256" key="2">
    <source>
        <dbReference type="ARBA" id="ARBA00022771"/>
    </source>
</evidence>
<dbReference type="PANTHER" id="PTHR11239">
    <property type="entry name" value="DNA-DIRECTED RNA POLYMERASE"/>
    <property type="match status" value="1"/>
</dbReference>
<proteinExistence type="predicted"/>
<evidence type="ECO:0000256" key="4">
    <source>
        <dbReference type="PROSITE-ProRule" id="PRU00472"/>
    </source>
</evidence>
<evidence type="ECO:0000256" key="3">
    <source>
        <dbReference type="ARBA" id="ARBA00022833"/>
    </source>
</evidence>
<dbReference type="GO" id="GO:0003899">
    <property type="term" value="F:DNA-directed RNA polymerase activity"/>
    <property type="evidence" value="ECO:0007669"/>
    <property type="project" value="InterPro"/>
</dbReference>
<keyword evidence="1" id="KW-0479">Metal-binding</keyword>
<dbReference type="SUPFAM" id="SSF57783">
    <property type="entry name" value="Zinc beta-ribbon"/>
    <property type="match status" value="1"/>
</dbReference>
<evidence type="ECO:0000313" key="7">
    <source>
        <dbReference type="Proteomes" id="UP000248161"/>
    </source>
</evidence>
<dbReference type="GO" id="GO:0008270">
    <property type="term" value="F:zinc ion binding"/>
    <property type="evidence" value="ECO:0007669"/>
    <property type="project" value="UniProtKB-KW"/>
</dbReference>
<sequence>MFCPECGSLAFPRPDGDIKCPNYKCGYEGPLSGIDGSGGTFTDPMTGEVVDLSNATAAGSEKSLRHLTEVVAEEVARGTLRVGEIRCPKCDCNEIYVELKQTRASDEPETKICTCSNCSKHFREYQ</sequence>
<organism evidence="6 7">
    <name type="scientific">Candidatus Thalassarchaeum betae</name>
    <dbReference type="NCBI Taxonomy" id="2599289"/>
    <lineage>
        <taxon>Archaea</taxon>
        <taxon>Methanobacteriati</taxon>
        <taxon>Thermoplasmatota</taxon>
        <taxon>Candidatus Poseidoniia</taxon>
        <taxon>Candidatus Poseidoniales</taxon>
        <taxon>Candidatus Thalassarchaeaceae</taxon>
        <taxon>Candidatus Thalassarchaeum</taxon>
    </lineage>
</organism>
<dbReference type="Proteomes" id="UP000248161">
    <property type="component" value="Unassembled WGS sequence"/>
</dbReference>
<evidence type="ECO:0000259" key="5">
    <source>
        <dbReference type="PROSITE" id="PS51133"/>
    </source>
</evidence>
<dbReference type="SMART" id="SM00440">
    <property type="entry name" value="ZnF_C2C2"/>
    <property type="match status" value="1"/>
</dbReference>
<keyword evidence="2 4" id="KW-0863">Zinc-finger</keyword>
<evidence type="ECO:0000256" key="1">
    <source>
        <dbReference type="ARBA" id="ARBA00022723"/>
    </source>
</evidence>
<dbReference type="Pfam" id="PF01096">
    <property type="entry name" value="Zn_ribbon_TFIIS"/>
    <property type="match status" value="1"/>
</dbReference>
<dbReference type="InterPro" id="IPR001222">
    <property type="entry name" value="Znf_TFIIS"/>
</dbReference>
<dbReference type="GO" id="GO:0006351">
    <property type="term" value="P:DNA-templated transcription"/>
    <property type="evidence" value="ECO:0007669"/>
    <property type="project" value="InterPro"/>
</dbReference>
<keyword evidence="3" id="KW-0862">Zinc</keyword>
<dbReference type="AlphaFoldDB" id="A0A2V3HS17"/>
<dbReference type="InterPro" id="IPR012164">
    <property type="entry name" value="Rpa12/Rpb9/Rpc10/TFS"/>
</dbReference>
<dbReference type="PANTHER" id="PTHR11239:SF12">
    <property type="entry name" value="DNA-DIRECTED RNA POLYMERASE III SUBUNIT RPC10"/>
    <property type="match status" value="1"/>
</dbReference>